<keyword evidence="2" id="KW-1003">Cell membrane</keyword>
<dbReference type="InterPro" id="IPR002797">
    <property type="entry name" value="Polysacc_synth"/>
</dbReference>
<dbReference type="InterPro" id="IPR050833">
    <property type="entry name" value="Poly_Biosynth_Transport"/>
</dbReference>
<keyword evidence="3 7" id="KW-0812">Transmembrane</keyword>
<dbReference type="PANTHER" id="PTHR30250:SF11">
    <property type="entry name" value="O-ANTIGEN TRANSPORTER-RELATED"/>
    <property type="match status" value="1"/>
</dbReference>
<feature type="transmembrane region" description="Helical" evidence="7">
    <location>
        <begin position="320"/>
        <end position="347"/>
    </location>
</feature>
<evidence type="ECO:0000256" key="5">
    <source>
        <dbReference type="ARBA" id="ARBA00023136"/>
    </source>
</evidence>
<feature type="transmembrane region" description="Helical" evidence="7">
    <location>
        <begin position="252"/>
        <end position="271"/>
    </location>
</feature>
<gene>
    <name evidence="8" type="primary">wzx</name>
    <name evidence="8" type="ORF">LOD26_01710</name>
</gene>
<dbReference type="Proteomes" id="UP001139290">
    <property type="component" value="Unassembled WGS sequence"/>
</dbReference>
<feature type="transmembrane region" description="Helical" evidence="7">
    <location>
        <begin position="112"/>
        <end position="132"/>
    </location>
</feature>
<dbReference type="PANTHER" id="PTHR30250">
    <property type="entry name" value="PST FAMILY PREDICTED COLANIC ACID TRANSPORTER"/>
    <property type="match status" value="1"/>
</dbReference>
<feature type="transmembrane region" description="Helical" evidence="7">
    <location>
        <begin position="7"/>
        <end position="29"/>
    </location>
</feature>
<feature type="transmembrane region" description="Helical" evidence="7">
    <location>
        <begin position="139"/>
        <end position="160"/>
    </location>
</feature>
<evidence type="ECO:0000256" key="7">
    <source>
        <dbReference type="SAM" id="Phobius"/>
    </source>
</evidence>
<name>A0ABT1B2J3_9ENTR</name>
<evidence type="ECO:0000256" key="2">
    <source>
        <dbReference type="ARBA" id="ARBA00022475"/>
    </source>
</evidence>
<keyword evidence="5 7" id="KW-0472">Membrane</keyword>
<keyword evidence="4 7" id="KW-1133">Transmembrane helix</keyword>
<feature type="transmembrane region" description="Helical" evidence="7">
    <location>
        <begin position="292"/>
        <end position="314"/>
    </location>
</feature>
<evidence type="ECO:0000313" key="8">
    <source>
        <dbReference type="EMBL" id="MCO5780047.1"/>
    </source>
</evidence>
<keyword evidence="9" id="KW-1185">Reference proteome</keyword>
<dbReference type="EMBL" id="JAJJVQ010000001">
    <property type="protein sequence ID" value="MCO5780047.1"/>
    <property type="molecule type" value="Genomic_DNA"/>
</dbReference>
<evidence type="ECO:0000256" key="3">
    <source>
        <dbReference type="ARBA" id="ARBA00022692"/>
    </source>
</evidence>
<sequence length="414" mass="45967">MSKTKLNVLYLAISQGANYLLPLLIFPYLVRVIGVSNFGDLSFSLITIQVLLMVVEYGFGYSGTREIALNNDRKYHSEFFCGVVLARFILMLIAAIILIILCFFNVFNDVKYLLYVGFLSVIAGVFNPNWFLQGKEMMSVMAVLSLLSRGIAVIAVYLIIKPSTPMYISALLLSMPYILYSFCGVAYLLIIKDIFLCRPPIKKIQAILINGFHFFCSTLATSAYTMLTPIVLGGVSGKFDVGIFNSANMIKQGLAGLASPLVQAFFPRINILQRENPYLANLKSRMILKYLLAFYITLAIPFLFFANQLSLLIFGTKGEVIASAMQLMTLLPIFIGFNTVVGLLVLVPNGMQKQYFKSIFLGTIACLTIVYPACKYYGATGAIVSLMVAEVFVGMGMLKQFIKVNKTVCRSHKL</sequence>
<evidence type="ECO:0000256" key="6">
    <source>
        <dbReference type="ARBA" id="ARBA00049738"/>
    </source>
</evidence>
<dbReference type="Pfam" id="PF01943">
    <property type="entry name" value="Polysacc_synt"/>
    <property type="match status" value="1"/>
</dbReference>
<feature type="transmembrane region" description="Helical" evidence="7">
    <location>
        <begin position="166"/>
        <end position="190"/>
    </location>
</feature>
<dbReference type="RefSeq" id="WP_252837727.1">
    <property type="nucleotide sequence ID" value="NZ_JAJJVQ010000001.1"/>
</dbReference>
<feature type="transmembrane region" description="Helical" evidence="7">
    <location>
        <begin position="211"/>
        <end position="232"/>
    </location>
</feature>
<organism evidence="8 9">
    <name type="scientific">Citrobacter meridianamericanus</name>
    <dbReference type="NCBI Taxonomy" id="2894201"/>
    <lineage>
        <taxon>Bacteria</taxon>
        <taxon>Pseudomonadati</taxon>
        <taxon>Pseudomonadota</taxon>
        <taxon>Gammaproteobacteria</taxon>
        <taxon>Enterobacterales</taxon>
        <taxon>Enterobacteriaceae</taxon>
        <taxon>Citrobacter</taxon>
    </lineage>
</organism>
<reference evidence="8" key="1">
    <citation type="submission" date="2021-11" db="EMBL/GenBank/DDBJ databases">
        <title>Citrobacter meridianamericanus sp. nov. isolated from soil.</title>
        <authorList>
            <person name="Furlan J.P.R."/>
            <person name="Stehling E.G."/>
        </authorList>
    </citation>
    <scope>NUCLEOTIDE SEQUENCE</scope>
    <source>
        <strain evidence="8">BR102</strain>
    </source>
</reference>
<evidence type="ECO:0000256" key="4">
    <source>
        <dbReference type="ARBA" id="ARBA00022989"/>
    </source>
</evidence>
<comment type="subcellular location">
    <subcellularLocation>
        <location evidence="1">Cell membrane</location>
        <topology evidence="1">Multi-pass membrane protein</topology>
    </subcellularLocation>
</comment>
<feature type="transmembrane region" description="Helical" evidence="7">
    <location>
        <begin position="79"/>
        <end position="106"/>
    </location>
</feature>
<evidence type="ECO:0000256" key="1">
    <source>
        <dbReference type="ARBA" id="ARBA00004651"/>
    </source>
</evidence>
<protein>
    <recommendedName>
        <fullName evidence="6">Putative O-antigen transporter</fullName>
    </recommendedName>
</protein>
<feature type="transmembrane region" description="Helical" evidence="7">
    <location>
        <begin position="377"/>
        <end position="398"/>
    </location>
</feature>
<proteinExistence type="predicted"/>
<evidence type="ECO:0000313" key="9">
    <source>
        <dbReference type="Proteomes" id="UP001139290"/>
    </source>
</evidence>
<accession>A0ABT1B2J3</accession>
<feature type="transmembrane region" description="Helical" evidence="7">
    <location>
        <begin position="354"/>
        <end position="371"/>
    </location>
</feature>
<comment type="caution">
    <text evidence="8">The sequence shown here is derived from an EMBL/GenBank/DDBJ whole genome shotgun (WGS) entry which is preliminary data.</text>
</comment>
<feature type="transmembrane region" description="Helical" evidence="7">
    <location>
        <begin position="41"/>
        <end position="59"/>
    </location>
</feature>